<evidence type="ECO:0000313" key="1">
    <source>
        <dbReference type="EMBL" id="MDQ0318945.1"/>
    </source>
</evidence>
<dbReference type="EMBL" id="JAUSVF010000001">
    <property type="protein sequence ID" value="MDQ0318945.1"/>
    <property type="molecule type" value="Genomic_DNA"/>
</dbReference>
<comment type="caution">
    <text evidence="1">The sequence shown here is derived from an EMBL/GenBank/DDBJ whole genome shotgun (WGS) entry which is preliminary data.</text>
</comment>
<protein>
    <submittedName>
        <fullName evidence="1">Uncharacterized protein</fullName>
    </submittedName>
</protein>
<gene>
    <name evidence="1" type="ORF">QO002_001083</name>
</gene>
<accession>A0ABU0BL12</accession>
<name>A0ABU0BL12_9HYPH</name>
<keyword evidence="2" id="KW-1185">Reference proteome</keyword>
<proteinExistence type="predicted"/>
<organism evidence="1 2">
    <name type="scientific">Pararhizobium capsulatum DSM 1112</name>
    <dbReference type="NCBI Taxonomy" id="1121113"/>
    <lineage>
        <taxon>Bacteria</taxon>
        <taxon>Pseudomonadati</taxon>
        <taxon>Pseudomonadota</taxon>
        <taxon>Alphaproteobacteria</taxon>
        <taxon>Hyphomicrobiales</taxon>
        <taxon>Rhizobiaceae</taxon>
        <taxon>Rhizobium/Agrobacterium group</taxon>
        <taxon>Pararhizobium</taxon>
    </lineage>
</organism>
<dbReference type="Proteomes" id="UP001230207">
    <property type="component" value="Unassembled WGS sequence"/>
</dbReference>
<sequence>MRRIILHREFFHSLQTIFSRLHLLEFDQRALEIFRVREEDGLVVCAKFRFPVAENLHANLTKLVRRLFDFGDLEADMMNATRGDFSRETSQREIPRQAGAGARSWYLEFRQR</sequence>
<evidence type="ECO:0000313" key="2">
    <source>
        <dbReference type="Proteomes" id="UP001230207"/>
    </source>
</evidence>
<reference evidence="1 2" key="1">
    <citation type="submission" date="2023-07" db="EMBL/GenBank/DDBJ databases">
        <title>Genomic Encyclopedia of Type Strains, Phase IV (KMG-IV): sequencing the most valuable type-strain genomes for metagenomic binning, comparative biology and taxonomic classification.</title>
        <authorList>
            <person name="Goeker M."/>
        </authorList>
    </citation>
    <scope>NUCLEOTIDE SEQUENCE [LARGE SCALE GENOMIC DNA]</scope>
    <source>
        <strain evidence="1 2">DSM 1112</strain>
    </source>
</reference>